<evidence type="ECO:0000256" key="1">
    <source>
        <dbReference type="ARBA" id="ARBA00023242"/>
    </source>
</evidence>
<organism evidence="4 5">
    <name type="scientific">Teratosphaeria destructans</name>
    <dbReference type="NCBI Taxonomy" id="418781"/>
    <lineage>
        <taxon>Eukaryota</taxon>
        <taxon>Fungi</taxon>
        <taxon>Dikarya</taxon>
        <taxon>Ascomycota</taxon>
        <taxon>Pezizomycotina</taxon>
        <taxon>Dothideomycetes</taxon>
        <taxon>Dothideomycetidae</taxon>
        <taxon>Mycosphaerellales</taxon>
        <taxon>Teratosphaeriaceae</taxon>
        <taxon>Teratosphaeria</taxon>
    </lineage>
</organism>
<dbReference type="Pfam" id="PF00172">
    <property type="entry name" value="Zn_clus"/>
    <property type="match status" value="1"/>
</dbReference>
<dbReference type="Proteomes" id="UP001138500">
    <property type="component" value="Unassembled WGS sequence"/>
</dbReference>
<dbReference type="EMBL" id="RIBY02002267">
    <property type="protein sequence ID" value="KAH9821398.1"/>
    <property type="molecule type" value="Genomic_DNA"/>
</dbReference>
<reference evidence="4 5" key="1">
    <citation type="journal article" date="2018" name="IMA Fungus">
        <title>IMA Genome-F 10: Nine draft genome sequences of Claviceps purpurea s.lat., including C. arundinis, C. humidiphila, and C. cf. spartinae, pseudomolecules for the pitch canker pathogen Fusarium circinatum, draft genome of Davidsoniella eucalypti, Grosmannia galeiformis, Quambalaria eucalypti, and Teratosphaeria destructans.</title>
        <authorList>
            <person name="Wingfield B.D."/>
            <person name="Liu M."/>
            <person name="Nguyen H.D."/>
            <person name="Lane F.A."/>
            <person name="Morgan S.W."/>
            <person name="De Vos L."/>
            <person name="Wilken P.M."/>
            <person name="Duong T.A."/>
            <person name="Aylward J."/>
            <person name="Coetzee M.P."/>
            <person name="Dadej K."/>
            <person name="De Beer Z.W."/>
            <person name="Findlay W."/>
            <person name="Havenga M."/>
            <person name="Kolarik M."/>
            <person name="Menzies J.G."/>
            <person name="Naidoo K."/>
            <person name="Pochopski O."/>
            <person name="Shoukouhi P."/>
            <person name="Santana Q.C."/>
            <person name="Seifert K.A."/>
            <person name="Soal N."/>
            <person name="Steenkamp E.T."/>
            <person name="Tatham C.T."/>
            <person name="van der Nest M.A."/>
            <person name="Wingfield M.J."/>
        </authorList>
    </citation>
    <scope>NUCLEOTIDE SEQUENCE [LARGE SCALE GENOMIC DNA]</scope>
    <source>
        <strain evidence="4">CMW44962</strain>
    </source>
</reference>
<accession>A0A9W7SLQ6</accession>
<comment type="caution">
    <text evidence="4">The sequence shown here is derived from an EMBL/GenBank/DDBJ whole genome shotgun (WGS) entry which is preliminary data.</text>
</comment>
<feature type="region of interest" description="Disordered" evidence="2">
    <location>
        <begin position="43"/>
        <end position="79"/>
    </location>
</feature>
<sequence length="303" mass="33633">MVAARLKYARERGWLLQDPLLARDAFSILPGARQQFTRQWYAQDDDPHFDPPPPPRQRSPASASSPKGQPSTPTSSSASAAVNVAQLLTPEQREAVAAEEARYFSILIQKTGNKILRSSTYAHARKTQPVTGHEVGAAFQQWLSELQASDDAEYNRAVTTVSHWGDEEYDNFGHFVRRHVQTGMIQELPRLPLAASQASSAGQEEAITVASTALANTSLAATAGPSSGARRSSCARRQNKCERCDAEHLYCNREHPCRTCQHANFLCLWPGSCKRCRRRGLYCDKRKPCAECTEVQKHCLYSS</sequence>
<gene>
    <name evidence="4" type="ORF">Tdes44962_MAKER04996</name>
</gene>
<reference evidence="4 5" key="2">
    <citation type="journal article" date="2021" name="Curr. Genet.">
        <title>Genetic response to nitrogen starvation in the aggressive Eucalyptus foliar pathogen Teratosphaeria destructans.</title>
        <authorList>
            <person name="Havenga M."/>
            <person name="Wingfield B.D."/>
            <person name="Wingfield M.J."/>
            <person name="Dreyer L.L."/>
            <person name="Roets F."/>
            <person name="Aylward J."/>
        </authorList>
    </citation>
    <scope>NUCLEOTIDE SEQUENCE [LARGE SCALE GENOMIC DNA]</scope>
    <source>
        <strain evidence="4">CMW44962</strain>
    </source>
</reference>
<evidence type="ECO:0000313" key="5">
    <source>
        <dbReference type="Proteomes" id="UP001138500"/>
    </source>
</evidence>
<proteinExistence type="predicted"/>
<protein>
    <recommendedName>
        <fullName evidence="3">Zn(2)-C6 fungal-type domain-containing protein</fullName>
    </recommendedName>
</protein>
<dbReference type="CDD" id="cd00067">
    <property type="entry name" value="GAL4"/>
    <property type="match status" value="1"/>
</dbReference>
<dbReference type="AlphaFoldDB" id="A0A9W7SLQ6"/>
<dbReference type="InterPro" id="IPR001138">
    <property type="entry name" value="Zn2Cys6_DnaBD"/>
</dbReference>
<feature type="compositionally biased region" description="Low complexity" evidence="2">
    <location>
        <begin position="58"/>
        <end position="79"/>
    </location>
</feature>
<keyword evidence="5" id="KW-1185">Reference proteome</keyword>
<evidence type="ECO:0000259" key="3">
    <source>
        <dbReference type="PROSITE" id="PS50048"/>
    </source>
</evidence>
<name>A0A9W7SLQ6_9PEZI</name>
<dbReference type="PROSITE" id="PS50048">
    <property type="entry name" value="ZN2_CY6_FUNGAL_2"/>
    <property type="match status" value="1"/>
</dbReference>
<keyword evidence="1" id="KW-0539">Nucleus</keyword>
<dbReference type="GO" id="GO:0008270">
    <property type="term" value="F:zinc ion binding"/>
    <property type="evidence" value="ECO:0007669"/>
    <property type="project" value="InterPro"/>
</dbReference>
<evidence type="ECO:0000256" key="2">
    <source>
        <dbReference type="SAM" id="MobiDB-lite"/>
    </source>
</evidence>
<dbReference type="GO" id="GO:0000981">
    <property type="term" value="F:DNA-binding transcription factor activity, RNA polymerase II-specific"/>
    <property type="evidence" value="ECO:0007669"/>
    <property type="project" value="InterPro"/>
</dbReference>
<feature type="domain" description="Zn(2)-C6 fungal-type" evidence="3">
    <location>
        <begin position="272"/>
        <end position="301"/>
    </location>
</feature>
<evidence type="ECO:0000313" key="4">
    <source>
        <dbReference type="EMBL" id="KAH9821398.1"/>
    </source>
</evidence>